<feature type="compositionally biased region" description="Low complexity" evidence="2">
    <location>
        <begin position="7"/>
        <end position="17"/>
    </location>
</feature>
<dbReference type="FunFam" id="2.60.120.650:FF:000053">
    <property type="entry name" value="2-oxoglutarate (2OG) and Fe(II)-dependent oxygenase superfamily protein"/>
    <property type="match status" value="1"/>
</dbReference>
<gene>
    <name evidence="4" type="ORF">URODEC1_LOCUS36589</name>
    <name evidence="5" type="ORF">URODEC1_LOCUS40713</name>
</gene>
<evidence type="ECO:0000259" key="3">
    <source>
        <dbReference type="PROSITE" id="PS51184"/>
    </source>
</evidence>
<sequence length="556" mass="62143">MSQQRPGAGTASSCSGAAMGGEGMREAAEEGESVGARLDAGLRAARFASPPSADEFAADVEPRNVPAVFRGVAKEWAASTRWDPHQGGLDYLLEKVGRDVAVEAMMSNTGHVFYGDLRSHERVSVSFSMFIQSCKSYLSSTNAASNSSTDQGIPEEPTCSRNLENSERVYLAQVCIMNAENNERCSLEVLKEDVQEPIFLRGKSFSSINFWMNGAHLRSSTHYDPHHNLLCVVAGCKKVTLWPPSASPFLYPMPVYGEASNHSSVSIEEPDYSSYTRARYMKEYSERVVLNHGDVLFIPEGWYHQVDSDDLTVAINFWWKSRIMTQMLEHMDAYYLRRILSRLVDKEMNIMVQKSPFCCLKDGTNIQPMDKALTGFQLFNLQKDSPLQTLEPSTVQALYELISLVHDSAEVVSQNITGPTSSDTSSNQGDKTKDAAADDSSLLNKDPVAKIILPVEPLELRSMVLAMAHTFPRTLEALILNMLGPVGAEILTRKFDEIDQQTTKEEQTEFYKTFYSVFEDQYAAMDVLLNGKELFSFQVFQNVLDKYLRVHVDRPS</sequence>
<dbReference type="SMART" id="SM00558">
    <property type="entry name" value="JmjC"/>
    <property type="match status" value="1"/>
</dbReference>
<dbReference type="EMBL" id="OZ075127">
    <property type="protein sequence ID" value="CAL4947183.1"/>
    <property type="molecule type" value="Genomic_DNA"/>
</dbReference>
<dbReference type="PROSITE" id="PS51184">
    <property type="entry name" value="JMJC"/>
    <property type="match status" value="1"/>
</dbReference>
<dbReference type="Proteomes" id="UP001497457">
    <property type="component" value="Chromosome 17b"/>
</dbReference>
<evidence type="ECO:0000313" key="6">
    <source>
        <dbReference type="Proteomes" id="UP001497457"/>
    </source>
</evidence>
<name>A0ABC8YNL6_9POAL</name>
<comment type="similarity">
    <text evidence="1">Belongs to the JARID1 histone demethylase family.</text>
</comment>
<evidence type="ECO:0000256" key="1">
    <source>
        <dbReference type="ARBA" id="ARBA00006801"/>
    </source>
</evidence>
<dbReference type="Gene3D" id="2.60.120.650">
    <property type="entry name" value="Cupin"/>
    <property type="match status" value="1"/>
</dbReference>
<protein>
    <recommendedName>
        <fullName evidence="3">JmjC domain-containing protein</fullName>
    </recommendedName>
</protein>
<evidence type="ECO:0000256" key="2">
    <source>
        <dbReference type="SAM" id="MobiDB-lite"/>
    </source>
</evidence>
<dbReference type="SUPFAM" id="SSF51197">
    <property type="entry name" value="Clavaminate synthase-like"/>
    <property type="match status" value="1"/>
</dbReference>
<dbReference type="PANTHER" id="PTHR12461:SF102">
    <property type="entry name" value="LYSINE-SPECIFIC DEMETHYLASE JMJ31"/>
    <property type="match status" value="1"/>
</dbReference>
<accession>A0ABC8YNL6</accession>
<dbReference type="PANTHER" id="PTHR12461">
    <property type="entry name" value="HYPOXIA-INDUCIBLE FACTOR 1 ALPHA INHIBITOR-RELATED"/>
    <property type="match status" value="1"/>
</dbReference>
<dbReference type="EMBL" id="OZ075128">
    <property type="protein sequence ID" value="CAL4954287.1"/>
    <property type="molecule type" value="Genomic_DNA"/>
</dbReference>
<feature type="domain" description="JmjC" evidence="3">
    <location>
        <begin position="185"/>
        <end position="334"/>
    </location>
</feature>
<feature type="region of interest" description="Disordered" evidence="2">
    <location>
        <begin position="1"/>
        <end position="35"/>
    </location>
</feature>
<dbReference type="InterPro" id="IPR041667">
    <property type="entry name" value="Cupin_8"/>
</dbReference>
<dbReference type="Proteomes" id="UP001497457">
    <property type="component" value="Chromosome 18b"/>
</dbReference>
<organism evidence="4 6">
    <name type="scientific">Urochloa decumbens</name>
    <dbReference type="NCBI Taxonomy" id="240449"/>
    <lineage>
        <taxon>Eukaryota</taxon>
        <taxon>Viridiplantae</taxon>
        <taxon>Streptophyta</taxon>
        <taxon>Embryophyta</taxon>
        <taxon>Tracheophyta</taxon>
        <taxon>Spermatophyta</taxon>
        <taxon>Magnoliopsida</taxon>
        <taxon>Liliopsida</taxon>
        <taxon>Poales</taxon>
        <taxon>Poaceae</taxon>
        <taxon>PACMAD clade</taxon>
        <taxon>Panicoideae</taxon>
        <taxon>Panicodae</taxon>
        <taxon>Paniceae</taxon>
        <taxon>Melinidinae</taxon>
        <taxon>Urochloa</taxon>
    </lineage>
</organism>
<evidence type="ECO:0000313" key="5">
    <source>
        <dbReference type="EMBL" id="CAL4954287.1"/>
    </source>
</evidence>
<feature type="region of interest" description="Disordered" evidence="2">
    <location>
        <begin position="415"/>
        <end position="440"/>
    </location>
</feature>
<keyword evidence="6" id="KW-1185">Reference proteome</keyword>
<reference evidence="4 6" key="1">
    <citation type="submission" date="2024-10" db="EMBL/GenBank/DDBJ databases">
        <authorList>
            <person name="Ryan C."/>
        </authorList>
    </citation>
    <scope>NUCLEOTIDE SEQUENCE [LARGE SCALE GENOMIC DNA]</scope>
</reference>
<dbReference type="InterPro" id="IPR003347">
    <property type="entry name" value="JmjC_dom"/>
</dbReference>
<dbReference type="Pfam" id="PF13621">
    <property type="entry name" value="Cupin_8"/>
    <property type="match status" value="1"/>
</dbReference>
<evidence type="ECO:0000313" key="4">
    <source>
        <dbReference type="EMBL" id="CAL4947183.1"/>
    </source>
</evidence>
<dbReference type="AlphaFoldDB" id="A0ABC8YNL6"/>
<feature type="compositionally biased region" description="Polar residues" evidence="2">
    <location>
        <begin position="415"/>
        <end position="429"/>
    </location>
</feature>
<proteinExistence type="inferred from homology"/>